<sequence length="439" mass="45342">MAHGQTAPSAAQASPLRPAPGRPVPRVPSTGRPRSVEDGTRPGGVGVRHAATGRRPVTAAPDDSGLWPGTTGSVHGTPARQPGSVRRTISVMMERPQGLTGLLHLTSTGRDLMTTSAGGATVLGEARLRLVIDYMAAPGTILEIESEPAVPGLASLVGAPSRAGFRAAARQVLAAQPDSTAHPEDSAQGTARTAMARLLLGQLLDDVPVTVLVSGAALGRNGIHRSESRPNAGAESGGNPMIDVCAGWQREGLLARLSAERRADRDAGGSGDQDTGDRTSPARPISVPAGDLAVAEDPLGWHPLPPMSTHAMRRLRRIDVVPAPGTPGAAVRVDALLRDSYLESPGREFVVHEYGVDADVDEAGLFTRSVARAGVLPGAECPEALGSAGRIVGMPATDLRRTIGRTFVGTSTCTHLNDTLRALGDLPVLIGFLGEPSTD</sequence>
<dbReference type="AlphaFoldDB" id="A0A0S4QDF4"/>
<evidence type="ECO:0000256" key="1">
    <source>
        <dbReference type="SAM" id="MobiDB-lite"/>
    </source>
</evidence>
<feature type="region of interest" description="Disordered" evidence="1">
    <location>
        <begin position="1"/>
        <end position="83"/>
    </location>
</feature>
<proteinExistence type="predicted"/>
<dbReference type="Pfam" id="PF11136">
    <property type="entry name" value="DUF2889"/>
    <property type="match status" value="1"/>
</dbReference>
<name>A0A0S4QDF4_9ACTN</name>
<evidence type="ECO:0000313" key="3">
    <source>
        <dbReference type="Proteomes" id="UP000198802"/>
    </source>
</evidence>
<evidence type="ECO:0008006" key="4">
    <source>
        <dbReference type="Google" id="ProtNLM"/>
    </source>
</evidence>
<feature type="compositionally biased region" description="Polar residues" evidence="1">
    <location>
        <begin position="1"/>
        <end position="12"/>
    </location>
</feature>
<protein>
    <recommendedName>
        <fullName evidence="4">DUF2889 domain-containing protein</fullName>
    </recommendedName>
</protein>
<feature type="region of interest" description="Disordered" evidence="1">
    <location>
        <begin position="259"/>
        <end position="286"/>
    </location>
</feature>
<accession>A0A0S4QDF4</accession>
<evidence type="ECO:0000313" key="2">
    <source>
        <dbReference type="EMBL" id="CUU53524.1"/>
    </source>
</evidence>
<dbReference type="InterPro" id="IPR021312">
    <property type="entry name" value="DUF2889"/>
</dbReference>
<organism evidence="2 3">
    <name type="scientific">Parafrankia irregularis</name>
    <dbReference type="NCBI Taxonomy" id="795642"/>
    <lineage>
        <taxon>Bacteria</taxon>
        <taxon>Bacillati</taxon>
        <taxon>Actinomycetota</taxon>
        <taxon>Actinomycetes</taxon>
        <taxon>Frankiales</taxon>
        <taxon>Frankiaceae</taxon>
        <taxon>Parafrankia</taxon>
    </lineage>
</organism>
<gene>
    <name evidence="2" type="ORF">Ga0074812_10122</name>
</gene>
<feature type="compositionally biased region" description="Pro residues" evidence="1">
    <location>
        <begin position="17"/>
        <end position="26"/>
    </location>
</feature>
<dbReference type="Proteomes" id="UP000198802">
    <property type="component" value="Unassembled WGS sequence"/>
</dbReference>
<reference evidence="3" key="1">
    <citation type="submission" date="2015-11" db="EMBL/GenBank/DDBJ databases">
        <authorList>
            <person name="Varghese N."/>
        </authorList>
    </citation>
    <scope>NUCLEOTIDE SEQUENCE [LARGE SCALE GENOMIC DNA]</scope>
    <source>
        <strain evidence="3">DSM 45899</strain>
    </source>
</reference>
<dbReference type="EMBL" id="FAOZ01000001">
    <property type="protein sequence ID" value="CUU53524.1"/>
    <property type="molecule type" value="Genomic_DNA"/>
</dbReference>
<keyword evidence="3" id="KW-1185">Reference proteome</keyword>